<dbReference type="InterPro" id="IPR007436">
    <property type="entry name" value="DUF485"/>
</dbReference>
<dbReference type="PANTHER" id="PTHR38598:SF1">
    <property type="entry name" value="INNER MEMBRANE PROTEIN YJCH"/>
    <property type="match status" value="1"/>
</dbReference>
<sequence>MTPTDVELIRQNPDFIQLVRRKQNLYWSLSLIMLVIYFGFVLLVAFSPATLGQSLSGGVTTVGMLVGVVIVVLAFALTGFYVYRANNVIDPLNEKLKQECAR</sequence>
<evidence type="ECO:0000313" key="2">
    <source>
        <dbReference type="EMBL" id="KDD65122.1"/>
    </source>
</evidence>
<accession>A0A059KST8</accession>
<dbReference type="Proteomes" id="UP000026739">
    <property type="component" value="Unassembled WGS sequence"/>
</dbReference>
<dbReference type="InterPro" id="IPR052959">
    <property type="entry name" value="Inner_membrane_assoc"/>
</dbReference>
<dbReference type="Pfam" id="PF04341">
    <property type="entry name" value="DUF485"/>
    <property type="match status" value="1"/>
</dbReference>
<keyword evidence="1" id="KW-0812">Transmembrane</keyword>
<feature type="transmembrane region" description="Helical" evidence="1">
    <location>
        <begin position="25"/>
        <end position="46"/>
    </location>
</feature>
<evidence type="ECO:0000313" key="3">
    <source>
        <dbReference type="Proteomes" id="UP000026739"/>
    </source>
</evidence>
<dbReference type="EMBL" id="AZQQ01000110">
    <property type="protein sequence ID" value="KDD65122.1"/>
    <property type="molecule type" value="Genomic_DNA"/>
</dbReference>
<dbReference type="GO" id="GO:0005886">
    <property type="term" value="C:plasma membrane"/>
    <property type="evidence" value="ECO:0007669"/>
    <property type="project" value="TreeGrafter"/>
</dbReference>
<dbReference type="RefSeq" id="WP_033062037.1">
    <property type="nucleotide sequence ID" value="NZ_AZQQ01000110.1"/>
</dbReference>
<comment type="caution">
    <text evidence="2">The sequence shown here is derived from an EMBL/GenBank/DDBJ whole genome shotgun (WGS) entry which is preliminary data.</text>
</comment>
<dbReference type="eggNOG" id="COG3162">
    <property type="taxonomic scope" value="Bacteria"/>
</dbReference>
<dbReference type="AlphaFoldDB" id="A0A059KST8"/>
<dbReference type="PANTHER" id="PTHR38598">
    <property type="entry name" value="INNER MEMBRANE PROTEIN YJCH"/>
    <property type="match status" value="1"/>
</dbReference>
<gene>
    <name evidence="2" type="ORF">V466_30550</name>
</gene>
<feature type="transmembrane region" description="Helical" evidence="1">
    <location>
        <begin position="58"/>
        <end position="83"/>
    </location>
</feature>
<keyword evidence="1" id="KW-0472">Membrane</keyword>
<protein>
    <submittedName>
        <fullName evidence="2">Membrane protein</fullName>
    </submittedName>
</protein>
<keyword evidence="1" id="KW-1133">Transmembrane helix</keyword>
<reference evidence="2 3" key="1">
    <citation type="submission" date="2013-12" db="EMBL/GenBank/DDBJ databases">
        <authorList>
            <person name="Formusa P.A."/>
            <person name="Habash M."/>
            <person name="Lee H."/>
            <person name="Trevors J.T."/>
        </authorList>
    </citation>
    <scope>NUCLEOTIDE SEQUENCE [LARGE SCALE GENOMIC DNA]</scope>
    <source>
        <strain evidence="2 3">PD30</strain>
    </source>
</reference>
<organism evidence="2 3">
    <name type="scientific">Pseudomonas mandelii PD30</name>
    <dbReference type="NCBI Taxonomy" id="1419583"/>
    <lineage>
        <taxon>Bacteria</taxon>
        <taxon>Pseudomonadati</taxon>
        <taxon>Pseudomonadota</taxon>
        <taxon>Gammaproteobacteria</taxon>
        <taxon>Pseudomonadales</taxon>
        <taxon>Pseudomonadaceae</taxon>
        <taxon>Pseudomonas</taxon>
    </lineage>
</organism>
<proteinExistence type="predicted"/>
<name>A0A059KST8_9PSED</name>
<evidence type="ECO:0000256" key="1">
    <source>
        <dbReference type="SAM" id="Phobius"/>
    </source>
</evidence>